<feature type="chain" id="PRO_5022914950" description="DUF8021 domain-containing protein" evidence="1">
    <location>
        <begin position="23"/>
        <end position="275"/>
    </location>
</feature>
<dbReference type="OrthoDB" id="3515051at2759"/>
<keyword evidence="1" id="KW-0732">Signal</keyword>
<evidence type="ECO:0000313" key="3">
    <source>
        <dbReference type="EMBL" id="TFK18280.1"/>
    </source>
</evidence>
<gene>
    <name evidence="3" type="ORF">FA15DRAFT_267490</name>
</gene>
<dbReference type="AlphaFoldDB" id="A0A5C3KE47"/>
<dbReference type="Proteomes" id="UP000307440">
    <property type="component" value="Unassembled WGS sequence"/>
</dbReference>
<keyword evidence="4" id="KW-1185">Reference proteome</keyword>
<reference evidence="3 4" key="1">
    <citation type="journal article" date="2019" name="Nat. Ecol. Evol.">
        <title>Megaphylogeny resolves global patterns of mushroom evolution.</title>
        <authorList>
            <person name="Varga T."/>
            <person name="Krizsan K."/>
            <person name="Foldi C."/>
            <person name="Dima B."/>
            <person name="Sanchez-Garcia M."/>
            <person name="Sanchez-Ramirez S."/>
            <person name="Szollosi G.J."/>
            <person name="Szarkandi J.G."/>
            <person name="Papp V."/>
            <person name="Albert L."/>
            <person name="Andreopoulos W."/>
            <person name="Angelini C."/>
            <person name="Antonin V."/>
            <person name="Barry K.W."/>
            <person name="Bougher N.L."/>
            <person name="Buchanan P."/>
            <person name="Buyck B."/>
            <person name="Bense V."/>
            <person name="Catcheside P."/>
            <person name="Chovatia M."/>
            <person name="Cooper J."/>
            <person name="Damon W."/>
            <person name="Desjardin D."/>
            <person name="Finy P."/>
            <person name="Geml J."/>
            <person name="Haridas S."/>
            <person name="Hughes K."/>
            <person name="Justo A."/>
            <person name="Karasinski D."/>
            <person name="Kautmanova I."/>
            <person name="Kiss B."/>
            <person name="Kocsube S."/>
            <person name="Kotiranta H."/>
            <person name="LaButti K.M."/>
            <person name="Lechner B.E."/>
            <person name="Liimatainen K."/>
            <person name="Lipzen A."/>
            <person name="Lukacs Z."/>
            <person name="Mihaltcheva S."/>
            <person name="Morgado L.N."/>
            <person name="Niskanen T."/>
            <person name="Noordeloos M.E."/>
            <person name="Ohm R.A."/>
            <person name="Ortiz-Santana B."/>
            <person name="Ovrebo C."/>
            <person name="Racz N."/>
            <person name="Riley R."/>
            <person name="Savchenko A."/>
            <person name="Shiryaev A."/>
            <person name="Soop K."/>
            <person name="Spirin V."/>
            <person name="Szebenyi C."/>
            <person name="Tomsovsky M."/>
            <person name="Tulloss R.E."/>
            <person name="Uehling J."/>
            <person name="Grigoriev I.V."/>
            <person name="Vagvolgyi C."/>
            <person name="Papp T."/>
            <person name="Martin F.M."/>
            <person name="Miettinen O."/>
            <person name="Hibbett D.S."/>
            <person name="Nagy L.G."/>
        </authorList>
    </citation>
    <scope>NUCLEOTIDE SEQUENCE [LARGE SCALE GENOMIC DNA]</scope>
    <source>
        <strain evidence="3 4">CBS 121175</strain>
    </source>
</reference>
<dbReference type="STRING" id="230819.A0A5C3KE47"/>
<evidence type="ECO:0000256" key="1">
    <source>
        <dbReference type="SAM" id="SignalP"/>
    </source>
</evidence>
<proteinExistence type="predicted"/>
<protein>
    <recommendedName>
        <fullName evidence="2">DUF8021 domain-containing protein</fullName>
    </recommendedName>
</protein>
<name>A0A5C3KE47_COPMA</name>
<feature type="domain" description="DUF8021" evidence="2">
    <location>
        <begin position="156"/>
        <end position="261"/>
    </location>
</feature>
<dbReference type="Pfam" id="PF26061">
    <property type="entry name" value="DUF8021"/>
    <property type="match status" value="1"/>
</dbReference>
<evidence type="ECO:0000313" key="4">
    <source>
        <dbReference type="Proteomes" id="UP000307440"/>
    </source>
</evidence>
<organism evidence="3 4">
    <name type="scientific">Coprinopsis marcescibilis</name>
    <name type="common">Agaric fungus</name>
    <name type="synonym">Psathyrella marcescibilis</name>
    <dbReference type="NCBI Taxonomy" id="230819"/>
    <lineage>
        <taxon>Eukaryota</taxon>
        <taxon>Fungi</taxon>
        <taxon>Dikarya</taxon>
        <taxon>Basidiomycota</taxon>
        <taxon>Agaricomycotina</taxon>
        <taxon>Agaricomycetes</taxon>
        <taxon>Agaricomycetidae</taxon>
        <taxon>Agaricales</taxon>
        <taxon>Agaricineae</taxon>
        <taxon>Psathyrellaceae</taxon>
        <taxon>Coprinopsis</taxon>
    </lineage>
</organism>
<feature type="signal peptide" evidence="1">
    <location>
        <begin position="1"/>
        <end position="22"/>
    </location>
</feature>
<evidence type="ECO:0000259" key="2">
    <source>
        <dbReference type="Pfam" id="PF26061"/>
    </source>
</evidence>
<dbReference type="EMBL" id="ML210415">
    <property type="protein sequence ID" value="TFK18280.1"/>
    <property type="molecule type" value="Genomic_DNA"/>
</dbReference>
<accession>A0A5C3KE47</accession>
<sequence length="275" mass="30097">MLSSISSLVTLALVLIPTSVQAHCSIALLKQVTDRYVAAQTAGDVSGLNFSSTGVYTENFQPADIATGILSQSLKIDNAHSIHDTSECSTFTQLVVTDPTHPYVIGTQIRLPSHGGGGEIAKVETLVTDQGDWLFNATGTLYWTQRENWYEIPKDQQDSRETLRKAADAYLNKFTDNTVRVPFHFPCARLEGGIYTGTGSDTDTCDVGFPTGIPMLNRRYVIDQAYGAINVMFNFGGPTHSPDSHLFRLEKSGIRYVHTMTVLKCNDLPEAPCNA</sequence>
<dbReference type="InterPro" id="IPR058334">
    <property type="entry name" value="DUF8021"/>
</dbReference>